<dbReference type="PANTHER" id="PTHR32322:SF2">
    <property type="entry name" value="EAMA DOMAIN-CONTAINING PROTEIN"/>
    <property type="match status" value="1"/>
</dbReference>
<dbReference type="Proteomes" id="UP000199705">
    <property type="component" value="Unassembled WGS sequence"/>
</dbReference>
<feature type="transmembrane region" description="Helical" evidence="6">
    <location>
        <begin position="208"/>
        <end position="226"/>
    </location>
</feature>
<dbReference type="STRING" id="551996.SAMN05192573_103394"/>
<name>A0A1G7U6W9_9SPHI</name>
<dbReference type="Pfam" id="PF00892">
    <property type="entry name" value="EamA"/>
    <property type="match status" value="1"/>
</dbReference>
<dbReference type="PANTHER" id="PTHR32322">
    <property type="entry name" value="INNER MEMBRANE TRANSPORTER"/>
    <property type="match status" value="1"/>
</dbReference>
<keyword evidence="5 6" id="KW-0472">Membrane</keyword>
<feature type="transmembrane region" description="Helical" evidence="6">
    <location>
        <begin position="90"/>
        <end position="107"/>
    </location>
</feature>
<dbReference type="InterPro" id="IPR000620">
    <property type="entry name" value="EamA_dom"/>
</dbReference>
<evidence type="ECO:0000256" key="6">
    <source>
        <dbReference type="SAM" id="Phobius"/>
    </source>
</evidence>
<feature type="domain" description="EamA" evidence="7">
    <location>
        <begin position="146"/>
        <end position="282"/>
    </location>
</feature>
<protein>
    <submittedName>
        <fullName evidence="8">EamA-like transporter family protein</fullName>
    </submittedName>
</protein>
<dbReference type="SUPFAM" id="SSF103481">
    <property type="entry name" value="Multidrug resistance efflux transporter EmrE"/>
    <property type="match status" value="1"/>
</dbReference>
<sequence>MLFVFLSICCSVIVSILLKLAKRYHVDVYQAITWNYSMAVLLTWFFFKPQLSIIQNGPVYNYVALGILFPAIFVIMANSVRKAGIVRTDVAQRLSLFIPILAAFVLFGEATGTIKAIGIILAFIAIICSIPWQKSAGNKVEKGSWIYLLIVFLGFGVIDVLLKQLTKVNNVPFTTAIFVIFIIAFILTLAGLIYQVSAKKMKFSLPHILIGWVLGIANFGNILFYLKAHQALANSPSAVFSSVNIGVIVVGTLVGIFVFKEKLSLLNKIGIAIAVLAIIIIYFPQTLGFLHL</sequence>
<evidence type="ECO:0000313" key="8">
    <source>
        <dbReference type="EMBL" id="SDG43316.1"/>
    </source>
</evidence>
<comment type="similarity">
    <text evidence="2">Belongs to the EamA transporter family.</text>
</comment>
<feature type="transmembrane region" description="Helical" evidence="6">
    <location>
        <begin position="238"/>
        <end position="259"/>
    </location>
</feature>
<reference evidence="9" key="1">
    <citation type="submission" date="2016-10" db="EMBL/GenBank/DDBJ databases">
        <authorList>
            <person name="Varghese N."/>
            <person name="Submissions S."/>
        </authorList>
    </citation>
    <scope>NUCLEOTIDE SEQUENCE [LARGE SCALE GENOMIC DNA]</scope>
    <source>
        <strain evidence="9">Gh-67</strain>
    </source>
</reference>
<gene>
    <name evidence="8" type="ORF">SAMN05192573_103394</name>
</gene>
<feature type="transmembrane region" description="Helical" evidence="6">
    <location>
        <begin position="28"/>
        <end position="47"/>
    </location>
</feature>
<evidence type="ECO:0000313" key="9">
    <source>
        <dbReference type="Proteomes" id="UP000199705"/>
    </source>
</evidence>
<dbReference type="InterPro" id="IPR037185">
    <property type="entry name" value="EmrE-like"/>
</dbReference>
<comment type="subcellular location">
    <subcellularLocation>
        <location evidence="1">Membrane</location>
        <topology evidence="1">Multi-pass membrane protein</topology>
    </subcellularLocation>
</comment>
<feature type="transmembrane region" description="Helical" evidence="6">
    <location>
        <begin position="174"/>
        <end position="196"/>
    </location>
</feature>
<feature type="transmembrane region" description="Helical" evidence="6">
    <location>
        <begin position="144"/>
        <end position="162"/>
    </location>
</feature>
<dbReference type="GO" id="GO:0016020">
    <property type="term" value="C:membrane"/>
    <property type="evidence" value="ECO:0007669"/>
    <property type="project" value="UniProtKB-SubCell"/>
</dbReference>
<proteinExistence type="inferred from homology"/>
<keyword evidence="4 6" id="KW-1133">Transmembrane helix</keyword>
<dbReference type="InterPro" id="IPR050638">
    <property type="entry name" value="AA-Vitamin_Transporters"/>
</dbReference>
<evidence type="ECO:0000256" key="1">
    <source>
        <dbReference type="ARBA" id="ARBA00004141"/>
    </source>
</evidence>
<dbReference type="EMBL" id="FNCG01000003">
    <property type="protein sequence ID" value="SDG43316.1"/>
    <property type="molecule type" value="Genomic_DNA"/>
</dbReference>
<evidence type="ECO:0000256" key="3">
    <source>
        <dbReference type="ARBA" id="ARBA00022692"/>
    </source>
</evidence>
<evidence type="ECO:0000259" key="7">
    <source>
        <dbReference type="Pfam" id="PF00892"/>
    </source>
</evidence>
<evidence type="ECO:0000256" key="2">
    <source>
        <dbReference type="ARBA" id="ARBA00007362"/>
    </source>
</evidence>
<feature type="transmembrane region" description="Helical" evidence="6">
    <location>
        <begin position="265"/>
        <end position="283"/>
    </location>
</feature>
<feature type="transmembrane region" description="Helical" evidence="6">
    <location>
        <begin position="59"/>
        <end position="78"/>
    </location>
</feature>
<organism evidence="8 9">
    <name type="scientific">Mucilaginibacter gossypii</name>
    <dbReference type="NCBI Taxonomy" id="551996"/>
    <lineage>
        <taxon>Bacteria</taxon>
        <taxon>Pseudomonadati</taxon>
        <taxon>Bacteroidota</taxon>
        <taxon>Sphingobacteriia</taxon>
        <taxon>Sphingobacteriales</taxon>
        <taxon>Sphingobacteriaceae</taxon>
        <taxon>Mucilaginibacter</taxon>
    </lineage>
</organism>
<evidence type="ECO:0000256" key="5">
    <source>
        <dbReference type="ARBA" id="ARBA00023136"/>
    </source>
</evidence>
<accession>A0A1G7U6W9</accession>
<keyword evidence="3 6" id="KW-0812">Transmembrane</keyword>
<dbReference type="AlphaFoldDB" id="A0A1G7U6W9"/>
<dbReference type="RefSeq" id="WP_091164461.1">
    <property type="nucleotide sequence ID" value="NZ_FNCG01000003.1"/>
</dbReference>
<evidence type="ECO:0000256" key="4">
    <source>
        <dbReference type="ARBA" id="ARBA00022989"/>
    </source>
</evidence>
<keyword evidence="9" id="KW-1185">Reference proteome</keyword>